<accession>A0A3M0KGP6</accession>
<organism evidence="1 2">
    <name type="scientific">Hirundo rustica rustica</name>
    <dbReference type="NCBI Taxonomy" id="333673"/>
    <lineage>
        <taxon>Eukaryota</taxon>
        <taxon>Metazoa</taxon>
        <taxon>Chordata</taxon>
        <taxon>Craniata</taxon>
        <taxon>Vertebrata</taxon>
        <taxon>Euteleostomi</taxon>
        <taxon>Archelosauria</taxon>
        <taxon>Archosauria</taxon>
        <taxon>Dinosauria</taxon>
        <taxon>Saurischia</taxon>
        <taxon>Theropoda</taxon>
        <taxon>Coelurosauria</taxon>
        <taxon>Aves</taxon>
        <taxon>Neognathae</taxon>
        <taxon>Neoaves</taxon>
        <taxon>Telluraves</taxon>
        <taxon>Australaves</taxon>
        <taxon>Passeriformes</taxon>
        <taxon>Sylvioidea</taxon>
        <taxon>Hirundinidae</taxon>
        <taxon>Hirundo</taxon>
    </lineage>
</organism>
<reference evidence="1 2" key="1">
    <citation type="submission" date="2018-07" db="EMBL/GenBank/DDBJ databases">
        <title>A high quality draft genome assembly of the barn swallow (H. rustica rustica).</title>
        <authorList>
            <person name="Formenti G."/>
            <person name="Chiara M."/>
            <person name="Poveda L."/>
            <person name="Francoijs K.-J."/>
            <person name="Bonisoli-Alquati A."/>
            <person name="Canova L."/>
            <person name="Gianfranceschi L."/>
            <person name="Horner D.S."/>
            <person name="Saino N."/>
        </authorList>
    </citation>
    <scope>NUCLEOTIDE SEQUENCE [LARGE SCALE GENOMIC DNA]</scope>
    <source>
        <strain evidence="1">Chelidonia</strain>
        <tissue evidence="1">Blood</tissue>
    </source>
</reference>
<keyword evidence="2" id="KW-1185">Reference proteome</keyword>
<proteinExistence type="predicted"/>
<dbReference type="Proteomes" id="UP000269221">
    <property type="component" value="Unassembled WGS sequence"/>
</dbReference>
<gene>
    <name evidence="1" type="ORF">DUI87_15728</name>
</gene>
<evidence type="ECO:0000313" key="2">
    <source>
        <dbReference type="Proteomes" id="UP000269221"/>
    </source>
</evidence>
<evidence type="ECO:0000313" key="1">
    <source>
        <dbReference type="EMBL" id="RMC06297.1"/>
    </source>
</evidence>
<name>A0A3M0KGP6_HIRRU</name>
<dbReference type="AlphaFoldDB" id="A0A3M0KGP6"/>
<comment type="caution">
    <text evidence="1">The sequence shown here is derived from an EMBL/GenBank/DDBJ whole genome shotgun (WGS) entry which is preliminary data.</text>
</comment>
<dbReference type="EMBL" id="QRBI01000120">
    <property type="protein sequence ID" value="RMC06297.1"/>
    <property type="molecule type" value="Genomic_DNA"/>
</dbReference>
<protein>
    <submittedName>
        <fullName evidence="1">Uncharacterized protein</fullName>
    </submittedName>
</protein>
<sequence>MAEPGRLGPAAGSEGTADEFRDVIRSRSAIESSVVQERATDGGLVALHQNLLSFQHLGAGLIGAVQPGCNLRLLLLRILNMTLQKNKGEIVQMVLQQWLSAELAQFSKEEYGAVI</sequence>